<organism evidence="2">
    <name type="scientific">Ostreococcus mediterraneus</name>
    <dbReference type="NCBI Taxonomy" id="1486918"/>
    <lineage>
        <taxon>Eukaryota</taxon>
        <taxon>Viridiplantae</taxon>
        <taxon>Chlorophyta</taxon>
        <taxon>Mamiellophyceae</taxon>
        <taxon>Mamiellales</taxon>
        <taxon>Bathycoccaceae</taxon>
        <taxon>Ostreococcus</taxon>
    </lineage>
</organism>
<dbReference type="AlphaFoldDB" id="A0A6U0F515"/>
<sequence length="301" mass="32299">MATDGVLILGARARDVLSAVCDVVRRERRARIATGASDAVDDAADDDDARPDRRRLHLDTKYYSVSDVAMCVGDARGVAVDGIAVDDFTARAYGVKAVVLTSGGGDDDDEFSRLVELNRSSTEAFGDDIGDVDVKILVYDACKRDKSVEDAVPERVRAFAWEKGFEVVAATTSDAASDARRFERRGEGITRVVRALEAVMWSTMVLKPLGVTSDLGREMRSKEKAVVVNALASTLGLLGEVDSPCVGVDDDDGCGNASPGANLSVHERIAALYDADFDINSQSAREARLDKIADMLMNSDL</sequence>
<dbReference type="EMBL" id="HBEW01005274">
    <property type="protein sequence ID" value="CAD8583504.1"/>
    <property type="molecule type" value="Transcribed_RNA"/>
</dbReference>
<accession>A0A6U0F515</accession>
<name>A0A6U0F515_9CHLO</name>
<evidence type="ECO:0000313" key="2">
    <source>
        <dbReference type="EMBL" id="CAD8583508.1"/>
    </source>
</evidence>
<dbReference type="EMBL" id="HBEW01005276">
    <property type="protein sequence ID" value="CAD8583508.1"/>
    <property type="molecule type" value="Transcribed_RNA"/>
</dbReference>
<dbReference type="Gene3D" id="3.40.50.11960">
    <property type="match status" value="1"/>
</dbReference>
<proteinExistence type="predicted"/>
<gene>
    <name evidence="1" type="ORF">OMED0929_LOCUS4423</name>
    <name evidence="2" type="ORF">OMED0929_LOCUS4425</name>
</gene>
<evidence type="ECO:0000313" key="1">
    <source>
        <dbReference type="EMBL" id="CAD8583504.1"/>
    </source>
</evidence>
<protein>
    <submittedName>
        <fullName evidence="2">Uncharacterized protein</fullName>
    </submittedName>
</protein>
<reference evidence="2" key="1">
    <citation type="submission" date="2021-01" db="EMBL/GenBank/DDBJ databases">
        <authorList>
            <person name="Corre E."/>
            <person name="Pelletier E."/>
            <person name="Niang G."/>
            <person name="Scheremetjew M."/>
            <person name="Finn R."/>
            <person name="Kale V."/>
            <person name="Holt S."/>
            <person name="Cochrane G."/>
            <person name="Meng A."/>
            <person name="Brown T."/>
            <person name="Cohen L."/>
        </authorList>
    </citation>
    <scope>NUCLEOTIDE SEQUENCE</scope>
    <source>
        <strain evidence="2">Clade-D-RCC2572</strain>
    </source>
</reference>